<gene>
    <name evidence="2" type="ORF">L1049_015140</name>
</gene>
<protein>
    <submittedName>
        <fullName evidence="2">Uncharacterized protein</fullName>
    </submittedName>
</protein>
<evidence type="ECO:0000313" key="2">
    <source>
        <dbReference type="EMBL" id="KAK9286736.1"/>
    </source>
</evidence>
<keyword evidence="3" id="KW-1185">Reference proteome</keyword>
<proteinExistence type="predicted"/>
<dbReference type="AlphaFoldDB" id="A0AAP0X2B3"/>
<evidence type="ECO:0000256" key="1">
    <source>
        <dbReference type="SAM" id="MobiDB-lite"/>
    </source>
</evidence>
<feature type="region of interest" description="Disordered" evidence="1">
    <location>
        <begin position="38"/>
        <end position="58"/>
    </location>
</feature>
<comment type="caution">
    <text evidence="2">The sequence shown here is derived from an EMBL/GenBank/DDBJ whole genome shotgun (WGS) entry which is preliminary data.</text>
</comment>
<accession>A0AAP0X2B3</accession>
<dbReference type="EMBL" id="JBBPBK010000004">
    <property type="protein sequence ID" value="KAK9286736.1"/>
    <property type="molecule type" value="Genomic_DNA"/>
</dbReference>
<evidence type="ECO:0000313" key="3">
    <source>
        <dbReference type="Proteomes" id="UP001415857"/>
    </source>
</evidence>
<sequence>MSRTERDQHGSYGYKERCQTKQKLPWQVFTKISLLVSGGKDGEKHDDSHHRKQRATSDEMAKTLNAGWFSRVGLALSALIPLGTVADVAKGNGCNKCGRDGA</sequence>
<name>A0AAP0X2B3_LIQFO</name>
<feature type="compositionally biased region" description="Basic and acidic residues" evidence="1">
    <location>
        <begin position="40"/>
        <end position="58"/>
    </location>
</feature>
<dbReference type="Proteomes" id="UP001415857">
    <property type="component" value="Unassembled WGS sequence"/>
</dbReference>
<reference evidence="2 3" key="1">
    <citation type="journal article" date="2024" name="Plant J.">
        <title>Genome sequences and population genomics reveal climatic adaptation and genomic divergence between two closely related sweetgum species.</title>
        <authorList>
            <person name="Xu W.Q."/>
            <person name="Ren C.Q."/>
            <person name="Zhang X.Y."/>
            <person name="Comes H.P."/>
            <person name="Liu X.H."/>
            <person name="Li Y.G."/>
            <person name="Kettle C.J."/>
            <person name="Jalonen R."/>
            <person name="Gaisberger H."/>
            <person name="Ma Y.Z."/>
            <person name="Qiu Y.X."/>
        </authorList>
    </citation>
    <scope>NUCLEOTIDE SEQUENCE [LARGE SCALE GENOMIC DNA]</scope>
    <source>
        <strain evidence="2">Hangzhou</strain>
    </source>
</reference>
<organism evidence="2 3">
    <name type="scientific">Liquidambar formosana</name>
    <name type="common">Formosan gum</name>
    <dbReference type="NCBI Taxonomy" id="63359"/>
    <lineage>
        <taxon>Eukaryota</taxon>
        <taxon>Viridiplantae</taxon>
        <taxon>Streptophyta</taxon>
        <taxon>Embryophyta</taxon>
        <taxon>Tracheophyta</taxon>
        <taxon>Spermatophyta</taxon>
        <taxon>Magnoliopsida</taxon>
        <taxon>eudicotyledons</taxon>
        <taxon>Gunneridae</taxon>
        <taxon>Pentapetalae</taxon>
        <taxon>Saxifragales</taxon>
        <taxon>Altingiaceae</taxon>
        <taxon>Liquidambar</taxon>
    </lineage>
</organism>